<organism evidence="2 3">
    <name type="scientific">Owenia fusiformis</name>
    <name type="common">Polychaete worm</name>
    <dbReference type="NCBI Taxonomy" id="6347"/>
    <lineage>
        <taxon>Eukaryota</taxon>
        <taxon>Metazoa</taxon>
        <taxon>Spiralia</taxon>
        <taxon>Lophotrochozoa</taxon>
        <taxon>Annelida</taxon>
        <taxon>Polychaeta</taxon>
        <taxon>Sedentaria</taxon>
        <taxon>Canalipalpata</taxon>
        <taxon>Sabellida</taxon>
        <taxon>Oweniida</taxon>
        <taxon>Oweniidae</taxon>
        <taxon>Owenia</taxon>
    </lineage>
</organism>
<gene>
    <name evidence="2" type="ORF">OFUS_LOCUS5541</name>
</gene>
<sequence length="117" mass="13296">MDTVSTTPYEKATGTTTKKTRKDPAQNKPDTEPKRSDSELSYREKHKKKRSGFNFIYTGTDKRSFEKQRESVDRLSQCKKAPPDSNRVLTSDINDIKGLTASFQWTANGHLGQGFIH</sequence>
<reference evidence="2" key="1">
    <citation type="submission" date="2022-03" db="EMBL/GenBank/DDBJ databases">
        <authorList>
            <person name="Martin C."/>
        </authorList>
    </citation>
    <scope>NUCLEOTIDE SEQUENCE</scope>
</reference>
<comment type="caution">
    <text evidence="2">The sequence shown here is derived from an EMBL/GenBank/DDBJ whole genome shotgun (WGS) entry which is preliminary data.</text>
</comment>
<keyword evidence="3" id="KW-1185">Reference proteome</keyword>
<dbReference type="AlphaFoldDB" id="A0A8S4NEQ2"/>
<feature type="compositionally biased region" description="Basic and acidic residues" evidence="1">
    <location>
        <begin position="64"/>
        <end position="73"/>
    </location>
</feature>
<feature type="region of interest" description="Disordered" evidence="1">
    <location>
        <begin position="64"/>
        <end position="86"/>
    </location>
</feature>
<dbReference type="Proteomes" id="UP000749559">
    <property type="component" value="Unassembled WGS sequence"/>
</dbReference>
<evidence type="ECO:0000313" key="2">
    <source>
        <dbReference type="EMBL" id="CAH1778650.1"/>
    </source>
</evidence>
<protein>
    <submittedName>
        <fullName evidence="2">Uncharacterized protein</fullName>
    </submittedName>
</protein>
<name>A0A8S4NEQ2_OWEFU</name>
<accession>A0A8S4NEQ2</accession>
<evidence type="ECO:0000256" key="1">
    <source>
        <dbReference type="SAM" id="MobiDB-lite"/>
    </source>
</evidence>
<proteinExistence type="predicted"/>
<evidence type="ECO:0000313" key="3">
    <source>
        <dbReference type="Proteomes" id="UP000749559"/>
    </source>
</evidence>
<feature type="region of interest" description="Disordered" evidence="1">
    <location>
        <begin position="1"/>
        <end position="48"/>
    </location>
</feature>
<dbReference type="EMBL" id="CAIIXF020000003">
    <property type="protein sequence ID" value="CAH1778650.1"/>
    <property type="molecule type" value="Genomic_DNA"/>
</dbReference>
<feature type="compositionally biased region" description="Basic and acidic residues" evidence="1">
    <location>
        <begin position="22"/>
        <end position="43"/>
    </location>
</feature>